<dbReference type="Gene3D" id="3.20.20.220">
    <property type="match status" value="1"/>
</dbReference>
<dbReference type="SUPFAM" id="SSF51730">
    <property type="entry name" value="FAD-linked oxidoreductase"/>
    <property type="match status" value="1"/>
</dbReference>
<dbReference type="EMBL" id="CP144544">
    <property type="protein sequence ID" value="WVW83739.1"/>
    <property type="molecule type" value="Genomic_DNA"/>
</dbReference>
<comment type="function">
    <text evidence="5">Converts proline to delta-1-pyrroline-5-carboxylate.</text>
</comment>
<dbReference type="InterPro" id="IPR029041">
    <property type="entry name" value="FAD-linked_oxidoreductase-like"/>
</dbReference>
<dbReference type="VEuPathDB" id="FungiDB:I302_04882"/>
<evidence type="ECO:0000256" key="2">
    <source>
        <dbReference type="ARBA" id="ARBA00012695"/>
    </source>
</evidence>
<evidence type="ECO:0000256" key="1">
    <source>
        <dbReference type="ARBA" id="ARBA00005869"/>
    </source>
</evidence>
<dbReference type="STRING" id="1296100.A0A1B9G218"/>
<reference evidence="7" key="3">
    <citation type="submission" date="2014-01" db="EMBL/GenBank/DDBJ databases">
        <title>Evolution of pathogenesis and genome organization in the Tremellales.</title>
        <authorList>
            <person name="Cuomo C."/>
            <person name="Litvintseva A."/>
            <person name="Heitman J."/>
            <person name="Chen Y."/>
            <person name="Sun S."/>
            <person name="Springer D."/>
            <person name="Dromer F."/>
            <person name="Young S."/>
            <person name="Zeng Q."/>
            <person name="Chapman S."/>
            <person name="Gujja S."/>
            <person name="Saif S."/>
            <person name="Birren B."/>
        </authorList>
    </citation>
    <scope>NUCLEOTIDE SEQUENCE</scope>
    <source>
        <strain evidence="7">CBS 10118</strain>
    </source>
</reference>
<organism evidence="7">
    <name type="scientific">Kwoniella bestiolae CBS 10118</name>
    <dbReference type="NCBI Taxonomy" id="1296100"/>
    <lineage>
        <taxon>Eukaryota</taxon>
        <taxon>Fungi</taxon>
        <taxon>Dikarya</taxon>
        <taxon>Basidiomycota</taxon>
        <taxon>Agaricomycotina</taxon>
        <taxon>Tremellomycetes</taxon>
        <taxon>Tremellales</taxon>
        <taxon>Cryptococcaceae</taxon>
        <taxon>Kwoniella</taxon>
    </lineage>
</organism>
<reference evidence="8" key="4">
    <citation type="submission" date="2024-02" db="EMBL/GenBank/DDBJ databases">
        <title>Comparative genomics of Cryptococcus and Kwoniella reveals pathogenesis evolution and contrasting modes of karyotype evolution via chromosome fusion or intercentromeric recombination.</title>
        <authorList>
            <person name="Coelho M.A."/>
            <person name="David-Palma M."/>
            <person name="Shea T."/>
            <person name="Bowers K."/>
            <person name="McGinley-Smith S."/>
            <person name="Mohammad A.W."/>
            <person name="Gnirke A."/>
            <person name="Yurkov A.M."/>
            <person name="Nowrousian M."/>
            <person name="Sun S."/>
            <person name="Cuomo C.A."/>
            <person name="Heitman J."/>
        </authorList>
    </citation>
    <scope>NUCLEOTIDE SEQUENCE</scope>
    <source>
        <strain evidence="8">CBS 10118</strain>
    </source>
</reference>
<dbReference type="RefSeq" id="XP_019046142.1">
    <property type="nucleotide sequence ID" value="XM_019191512.1"/>
</dbReference>
<evidence type="ECO:0000313" key="9">
    <source>
        <dbReference type="Proteomes" id="UP000092730"/>
    </source>
</evidence>
<keyword evidence="3 5" id="KW-0560">Oxidoreductase</keyword>
<feature type="domain" description="Proline dehydrogenase" evidence="6">
    <location>
        <begin position="135"/>
        <end position="517"/>
    </location>
</feature>
<evidence type="ECO:0000259" key="6">
    <source>
        <dbReference type="Pfam" id="PF01619"/>
    </source>
</evidence>
<evidence type="ECO:0000313" key="7">
    <source>
        <dbReference type="EMBL" id="OCF25072.1"/>
    </source>
</evidence>
<dbReference type="InterPro" id="IPR015659">
    <property type="entry name" value="Proline_oxidase"/>
</dbReference>
<proteinExistence type="inferred from homology"/>
<dbReference type="GO" id="GO:0010133">
    <property type="term" value="P:L-proline catabolic process to L-glutamate"/>
    <property type="evidence" value="ECO:0007669"/>
    <property type="project" value="TreeGrafter"/>
</dbReference>
<protein>
    <recommendedName>
        <fullName evidence="2 5">Proline dehydrogenase</fullName>
        <ecNumber evidence="2 5">1.5.5.2</ecNumber>
    </recommendedName>
</protein>
<dbReference type="GO" id="GO:0005739">
    <property type="term" value="C:mitochondrion"/>
    <property type="evidence" value="ECO:0007669"/>
    <property type="project" value="TreeGrafter"/>
</dbReference>
<dbReference type="InterPro" id="IPR002872">
    <property type="entry name" value="Proline_DH_dom"/>
</dbReference>
<evidence type="ECO:0000256" key="5">
    <source>
        <dbReference type="RuleBase" id="RU364054"/>
    </source>
</evidence>
<dbReference type="PANTHER" id="PTHR13914:SF0">
    <property type="entry name" value="PROLINE DEHYDROGENASE 1, MITOCHONDRIAL"/>
    <property type="match status" value="1"/>
</dbReference>
<comment type="catalytic activity">
    <reaction evidence="5">
        <text>L-proline + a quinone = (S)-1-pyrroline-5-carboxylate + a quinol + H(+)</text>
        <dbReference type="Rhea" id="RHEA:23784"/>
        <dbReference type="ChEBI" id="CHEBI:15378"/>
        <dbReference type="ChEBI" id="CHEBI:17388"/>
        <dbReference type="ChEBI" id="CHEBI:24646"/>
        <dbReference type="ChEBI" id="CHEBI:60039"/>
        <dbReference type="ChEBI" id="CHEBI:132124"/>
        <dbReference type="EC" id="1.5.5.2"/>
    </reaction>
</comment>
<accession>A0A1B9G218</accession>
<dbReference type="GeneID" id="30209281"/>
<evidence type="ECO:0000256" key="4">
    <source>
        <dbReference type="ARBA" id="ARBA00023062"/>
    </source>
</evidence>
<dbReference type="GO" id="GO:0004657">
    <property type="term" value="F:proline dehydrogenase activity"/>
    <property type="evidence" value="ECO:0007669"/>
    <property type="project" value="UniProtKB-EC"/>
</dbReference>
<evidence type="ECO:0000313" key="8">
    <source>
        <dbReference type="EMBL" id="WVW83739.1"/>
    </source>
</evidence>
<reference evidence="8" key="2">
    <citation type="submission" date="2013-07" db="EMBL/GenBank/DDBJ databases">
        <authorList>
            <consortium name="The Broad Institute Genome Sequencing Platform"/>
            <person name="Cuomo C."/>
            <person name="Litvintseva A."/>
            <person name="Chen Y."/>
            <person name="Heitman J."/>
            <person name="Sun S."/>
            <person name="Springer D."/>
            <person name="Dromer F."/>
            <person name="Young S.K."/>
            <person name="Zeng Q."/>
            <person name="Gargeya S."/>
            <person name="Fitzgerald M."/>
            <person name="Abouelleil A."/>
            <person name="Alvarado L."/>
            <person name="Berlin A.M."/>
            <person name="Chapman S.B."/>
            <person name="Dewar J."/>
            <person name="Goldberg J."/>
            <person name="Griggs A."/>
            <person name="Gujja S."/>
            <person name="Hansen M."/>
            <person name="Howarth C."/>
            <person name="Imamovic A."/>
            <person name="Larimer J."/>
            <person name="McCowan C."/>
            <person name="Murphy C."/>
            <person name="Pearson M."/>
            <person name="Priest M."/>
            <person name="Roberts A."/>
            <person name="Saif S."/>
            <person name="Shea T."/>
            <person name="Sykes S."/>
            <person name="Wortman J."/>
            <person name="Nusbaum C."/>
            <person name="Birren B."/>
        </authorList>
    </citation>
    <scope>NUCLEOTIDE SEQUENCE</scope>
    <source>
        <strain evidence="8">CBS 10118</strain>
    </source>
</reference>
<comment type="cofactor">
    <cofactor evidence="5">
        <name>FAD</name>
        <dbReference type="ChEBI" id="CHEBI:57692"/>
    </cofactor>
</comment>
<dbReference type="AlphaFoldDB" id="A0A1B9G218"/>
<dbReference type="OrthoDB" id="5464at2759"/>
<keyword evidence="9" id="KW-1185">Reference proteome</keyword>
<gene>
    <name evidence="7" type="ORF">I302_04882</name>
    <name evidence="8" type="ORF">I302_105760</name>
</gene>
<dbReference type="PANTHER" id="PTHR13914">
    <property type="entry name" value="PROLINE OXIDASE"/>
    <property type="match status" value="1"/>
</dbReference>
<dbReference type="GO" id="GO:0071949">
    <property type="term" value="F:FAD binding"/>
    <property type="evidence" value="ECO:0007669"/>
    <property type="project" value="TreeGrafter"/>
</dbReference>
<dbReference type="EMBL" id="KI894021">
    <property type="protein sequence ID" value="OCF25072.1"/>
    <property type="molecule type" value="Genomic_DNA"/>
</dbReference>
<keyword evidence="5" id="KW-0274">FAD</keyword>
<name>A0A1B9G218_9TREE</name>
<dbReference type="KEGG" id="kbi:30209281"/>
<dbReference type="Pfam" id="PF01619">
    <property type="entry name" value="Pro_dh"/>
    <property type="match status" value="1"/>
</dbReference>
<keyword evidence="5" id="KW-0285">Flavoprotein</keyword>
<dbReference type="Proteomes" id="UP000092730">
    <property type="component" value="Chromosome 4"/>
</dbReference>
<evidence type="ECO:0000256" key="3">
    <source>
        <dbReference type="ARBA" id="ARBA00023002"/>
    </source>
</evidence>
<comment type="similarity">
    <text evidence="1 5">Belongs to the proline oxidase family.</text>
</comment>
<keyword evidence="4 5" id="KW-0642">Proline metabolism</keyword>
<reference evidence="7" key="1">
    <citation type="submission" date="2013-07" db="EMBL/GenBank/DDBJ databases">
        <title>The Genome Sequence of Cryptococcus bestiolae CBS10118.</title>
        <authorList>
            <consortium name="The Broad Institute Genome Sequencing Platform"/>
            <person name="Cuomo C."/>
            <person name="Litvintseva A."/>
            <person name="Chen Y."/>
            <person name="Heitman J."/>
            <person name="Sun S."/>
            <person name="Springer D."/>
            <person name="Dromer F."/>
            <person name="Young S.K."/>
            <person name="Zeng Q."/>
            <person name="Gargeya S."/>
            <person name="Fitzgerald M."/>
            <person name="Abouelleil A."/>
            <person name="Alvarado L."/>
            <person name="Berlin A.M."/>
            <person name="Chapman S.B."/>
            <person name="Dewar J."/>
            <person name="Goldberg J."/>
            <person name="Griggs A."/>
            <person name="Gujja S."/>
            <person name="Hansen M."/>
            <person name="Howarth C."/>
            <person name="Imamovic A."/>
            <person name="Larimer J."/>
            <person name="McCowan C."/>
            <person name="Murphy C."/>
            <person name="Pearson M."/>
            <person name="Priest M."/>
            <person name="Roberts A."/>
            <person name="Saif S."/>
            <person name="Shea T."/>
            <person name="Sykes S."/>
            <person name="Wortman J."/>
            <person name="Nusbaum C."/>
            <person name="Birren B."/>
        </authorList>
    </citation>
    <scope>NUCLEOTIDE SEQUENCE [LARGE SCALE GENOMIC DNA]</scope>
    <source>
        <strain evidence="7">CBS 10118</strain>
    </source>
</reference>
<sequence>MSRLQHIFKRLRKSSEGLRQTKGQPSPRSAFRIGSYTLASLSFTAVAWNATELSEPTNLLSSSSSLSQTSTLTLIRSYLVWSTLSFPTLVDTSPTIFNFLLNSRIPLVPSLTEIIVKATFFPQFIPGETALECLPALEALRRRNVGSALNYSAEADAVEQMDIRDGEELRFKEIQRAIDVQGEFEKRMHLEGWAPGSSAFAVKVSGIIDPGVLRRASDALQGSRANIPNSLGEEVSYPGFPSETDSEILVPSLKTWSDVISSFPSLSQGDLEQLKTLWNRLDCLAAQARTNGVRLILDAEETWLNPAIDGYTLLLSMKHNKRDPVVYGTYQSYLQRQPAFLRAWLDHAQLNDYCLGLKLVRGGYIVKEKAHGEKQGKPGNGAVWATKDLTDTSYNSSVDTILEALRAQLDRPEKTLPLGIIFGTHNMDSVQTVLRTLEAKGLATRTAAGTLRMNNNAKGKVNIAQLYGMREDLSDVVCAAFEPSRSAISMKFIAYGTLRETMPFLSRRATENKSIMSGPTGAAAERRRVGAELRSRLSFGLL</sequence>
<dbReference type="EC" id="1.5.5.2" evidence="2 5"/>